<dbReference type="InterPro" id="IPR008922">
    <property type="entry name" value="Di-copper_centre_dom_sf"/>
</dbReference>
<gene>
    <name evidence="6" type="ORF">RDB_LOCUS134478</name>
</gene>
<evidence type="ECO:0000256" key="3">
    <source>
        <dbReference type="SAM" id="SignalP"/>
    </source>
</evidence>
<dbReference type="PRINTS" id="PR00092">
    <property type="entry name" value="TYROSINASE"/>
</dbReference>
<dbReference type="InterPro" id="IPR002227">
    <property type="entry name" value="Tyrosinase_Cu-bd"/>
</dbReference>
<dbReference type="EMBL" id="CAJMWY010003853">
    <property type="protein sequence ID" value="CAE6509011.1"/>
    <property type="molecule type" value="Genomic_DNA"/>
</dbReference>
<feature type="chain" id="PRO_5034125963" description="Tyrosinase copper-binding domain-containing protein" evidence="3">
    <location>
        <begin position="19"/>
        <end position="357"/>
    </location>
</feature>
<keyword evidence="1" id="KW-0479">Metal-binding</keyword>
<feature type="domain" description="Tyrosinase copper-binding" evidence="5">
    <location>
        <begin position="271"/>
        <end position="282"/>
    </location>
</feature>
<comment type="caution">
    <text evidence="6">The sequence shown here is derived from an EMBL/GenBank/DDBJ whole genome shotgun (WGS) entry which is preliminary data.</text>
</comment>
<evidence type="ECO:0000256" key="1">
    <source>
        <dbReference type="ARBA" id="ARBA00022723"/>
    </source>
</evidence>
<proteinExistence type="predicted"/>
<organism evidence="6 7">
    <name type="scientific">Rhizoctonia solani</name>
    <dbReference type="NCBI Taxonomy" id="456999"/>
    <lineage>
        <taxon>Eukaryota</taxon>
        <taxon>Fungi</taxon>
        <taxon>Dikarya</taxon>
        <taxon>Basidiomycota</taxon>
        <taxon>Agaricomycotina</taxon>
        <taxon>Agaricomycetes</taxon>
        <taxon>Cantharellales</taxon>
        <taxon>Ceratobasidiaceae</taxon>
        <taxon>Rhizoctonia</taxon>
    </lineage>
</organism>
<name>A0A8H3HH87_9AGAM</name>
<dbReference type="Gene3D" id="1.10.1280.10">
    <property type="entry name" value="Di-copper center containing domain from catechol oxidase"/>
    <property type="match status" value="1"/>
</dbReference>
<feature type="signal peptide" evidence="3">
    <location>
        <begin position="1"/>
        <end position="18"/>
    </location>
</feature>
<reference evidence="6" key="1">
    <citation type="submission" date="2021-01" db="EMBL/GenBank/DDBJ databases">
        <authorList>
            <person name="Kaushik A."/>
        </authorList>
    </citation>
    <scope>NUCLEOTIDE SEQUENCE</scope>
    <source>
        <strain evidence="6">AG4-RS23</strain>
    </source>
</reference>
<dbReference type="SUPFAM" id="SSF48056">
    <property type="entry name" value="Di-copper centre-containing domain"/>
    <property type="match status" value="1"/>
</dbReference>
<evidence type="ECO:0000313" key="6">
    <source>
        <dbReference type="EMBL" id="CAE6509011.1"/>
    </source>
</evidence>
<protein>
    <recommendedName>
        <fullName evidence="4 5">Tyrosinase copper-binding domain-containing protein</fullName>
    </recommendedName>
</protein>
<evidence type="ECO:0000259" key="4">
    <source>
        <dbReference type="PROSITE" id="PS00497"/>
    </source>
</evidence>
<accession>A0A8H3HH87</accession>
<dbReference type="PROSITE" id="PS00498">
    <property type="entry name" value="TYROSINASE_2"/>
    <property type="match status" value="1"/>
</dbReference>
<keyword evidence="2" id="KW-0186">Copper</keyword>
<dbReference type="Pfam" id="PF00264">
    <property type="entry name" value="Tyrosinase"/>
    <property type="match status" value="1"/>
</dbReference>
<dbReference type="AlphaFoldDB" id="A0A8H3HH87"/>
<evidence type="ECO:0000313" key="7">
    <source>
        <dbReference type="Proteomes" id="UP000663861"/>
    </source>
</evidence>
<sequence>MRYSLFVPLFLTSTLVSAFPGPHLLERHEPRTNTATHCSTPAVRKEWRDLDRTTQQGYISAVKCLATKPARVNNNTGATLYDDFATVHMRLGEEIHFVAQFFPWHRWFVHLYETALKECGYVGSATYWDWTKDAGPNVPNSPVFDPVTGFGGTGTNITTRSPIATGPFVNFTVMAYAENWPQSGDGLYYNRPHYLERNLGSVIDRNDTVVVVPASEDGSMLSDRYSETMMNSIMTNGKDFESFRGPFEGIPHAALHDAIGGDMGPTSSPNDPLFFLHHTNVDRWWWKWQHLKNSANALQYTGNTVRGASELNATAADMMPFLGLMGGNDLPVSDVLLTNTSILCYTYDWVPFRKKNS</sequence>
<dbReference type="PANTHER" id="PTHR11474">
    <property type="entry name" value="TYROSINASE FAMILY MEMBER"/>
    <property type="match status" value="1"/>
</dbReference>
<dbReference type="PANTHER" id="PTHR11474:SF126">
    <property type="entry name" value="TYROSINASE-LIKE PROTEIN TYR-1-RELATED"/>
    <property type="match status" value="1"/>
</dbReference>
<feature type="domain" description="Tyrosinase copper-binding" evidence="4">
    <location>
        <begin position="96"/>
        <end position="113"/>
    </location>
</feature>
<evidence type="ECO:0000256" key="2">
    <source>
        <dbReference type="ARBA" id="ARBA00023008"/>
    </source>
</evidence>
<dbReference type="GO" id="GO:0016491">
    <property type="term" value="F:oxidoreductase activity"/>
    <property type="evidence" value="ECO:0007669"/>
    <property type="project" value="InterPro"/>
</dbReference>
<keyword evidence="3" id="KW-0732">Signal</keyword>
<evidence type="ECO:0000259" key="5">
    <source>
        <dbReference type="PROSITE" id="PS00498"/>
    </source>
</evidence>
<dbReference type="Proteomes" id="UP000663861">
    <property type="component" value="Unassembled WGS sequence"/>
</dbReference>
<dbReference type="PROSITE" id="PS00497">
    <property type="entry name" value="TYROSINASE_1"/>
    <property type="match status" value="1"/>
</dbReference>
<dbReference type="GO" id="GO:0046872">
    <property type="term" value="F:metal ion binding"/>
    <property type="evidence" value="ECO:0007669"/>
    <property type="project" value="UniProtKB-KW"/>
</dbReference>
<dbReference type="InterPro" id="IPR050316">
    <property type="entry name" value="Tyrosinase/Hemocyanin"/>
</dbReference>